<gene>
    <name evidence="2" type="ORF">CCMA1212_009031</name>
</gene>
<dbReference type="EMBL" id="PPTA01000015">
    <property type="protein sequence ID" value="TFA99265.1"/>
    <property type="molecule type" value="Genomic_DNA"/>
</dbReference>
<evidence type="ECO:0000256" key="1">
    <source>
        <dbReference type="SAM" id="MobiDB-lite"/>
    </source>
</evidence>
<feature type="region of interest" description="Disordered" evidence="1">
    <location>
        <begin position="1"/>
        <end position="20"/>
    </location>
</feature>
<feature type="region of interest" description="Disordered" evidence="1">
    <location>
        <begin position="43"/>
        <end position="67"/>
    </location>
</feature>
<sequence length="114" mass="12771">MLMWRLSPWSPSRLGSRDRHLATRETDPTTHALLLPVLFNGSSRGTLRKGLEGNEEPRTPQPCLRRGRGASSLVRESLSCCTVPPWSPTIDLFLLRPCQDHVAPYAVNAPRGLW</sequence>
<comment type="caution">
    <text evidence="2">The sequence shown here is derived from an EMBL/GenBank/DDBJ whole genome shotgun (WGS) entry which is preliminary data.</text>
</comment>
<proteinExistence type="predicted"/>
<dbReference type="RefSeq" id="XP_073555467.1">
    <property type="nucleotide sequence ID" value="XM_073706132.1"/>
</dbReference>
<organism evidence="2 3">
    <name type="scientific">Trichoderma ghanense</name>
    <dbReference type="NCBI Taxonomy" id="65468"/>
    <lineage>
        <taxon>Eukaryota</taxon>
        <taxon>Fungi</taxon>
        <taxon>Dikarya</taxon>
        <taxon>Ascomycota</taxon>
        <taxon>Pezizomycotina</taxon>
        <taxon>Sordariomycetes</taxon>
        <taxon>Hypocreomycetidae</taxon>
        <taxon>Hypocreales</taxon>
        <taxon>Hypocreaceae</taxon>
        <taxon>Trichoderma</taxon>
    </lineage>
</organism>
<name>A0ABY2GTZ8_9HYPO</name>
<reference evidence="2 3" key="1">
    <citation type="submission" date="2018-01" db="EMBL/GenBank/DDBJ databases">
        <title>Genome characterization of the sugarcane-associated fungus Trichoderma ghanense CCMA-1212 and their application in lignocelulose bioconversion.</title>
        <authorList>
            <person name="Steindorff A.S."/>
            <person name="Mendes T.D."/>
            <person name="Vilela E.S.D."/>
            <person name="Rodrigues D.S."/>
            <person name="Formighieri E.F."/>
            <person name="Melo I.S."/>
            <person name="Favaro L.C.L."/>
        </authorList>
    </citation>
    <scope>NUCLEOTIDE SEQUENCE [LARGE SCALE GENOMIC DNA]</scope>
    <source>
        <strain evidence="2 3">CCMA-1212</strain>
    </source>
</reference>
<evidence type="ECO:0000313" key="3">
    <source>
        <dbReference type="Proteomes" id="UP001642720"/>
    </source>
</evidence>
<protein>
    <submittedName>
        <fullName evidence="2">Uncharacterized protein</fullName>
    </submittedName>
</protein>
<keyword evidence="3" id="KW-1185">Reference proteome</keyword>
<accession>A0ABY2GTZ8</accession>
<dbReference type="Proteomes" id="UP001642720">
    <property type="component" value="Unassembled WGS sequence"/>
</dbReference>
<dbReference type="GeneID" id="300580582"/>
<feature type="compositionally biased region" description="Basic and acidic residues" evidence="1">
    <location>
        <begin position="49"/>
        <end position="58"/>
    </location>
</feature>
<evidence type="ECO:0000313" key="2">
    <source>
        <dbReference type="EMBL" id="TFA99265.1"/>
    </source>
</evidence>